<evidence type="ECO:0000313" key="2">
    <source>
        <dbReference type="EMBL" id="GLF95206.1"/>
    </source>
</evidence>
<accession>A0ABQ5NXX5</accession>
<sequence length="70" mass="7220">MTSPACPHTPPCPEPDAKNGANAHTVTVNTVQGWVLLCNGVLLFEDTGALLPDGQVIAPCRPTGMRPVAA</sequence>
<dbReference type="Proteomes" id="UP001291653">
    <property type="component" value="Unassembled WGS sequence"/>
</dbReference>
<evidence type="ECO:0000313" key="3">
    <source>
        <dbReference type="Proteomes" id="UP001291653"/>
    </source>
</evidence>
<dbReference type="RefSeq" id="WP_323447260.1">
    <property type="nucleotide sequence ID" value="NZ_BSBI01000004.1"/>
</dbReference>
<evidence type="ECO:0000256" key="1">
    <source>
        <dbReference type="SAM" id="MobiDB-lite"/>
    </source>
</evidence>
<protein>
    <submittedName>
        <fullName evidence="2">DUF5999 family protein</fullName>
    </submittedName>
</protein>
<dbReference type="Pfam" id="PF19462">
    <property type="entry name" value="DUF5999"/>
    <property type="match status" value="1"/>
</dbReference>
<comment type="caution">
    <text evidence="2">The sequence shown here is derived from an EMBL/GenBank/DDBJ whole genome shotgun (WGS) entry which is preliminary data.</text>
</comment>
<gene>
    <name evidence="2" type="ORF">SYYSPA8_12935</name>
</gene>
<organism evidence="2 3">
    <name type="scientific">Streptomyces yaizuensis</name>
    <dbReference type="NCBI Taxonomy" id="2989713"/>
    <lineage>
        <taxon>Bacteria</taxon>
        <taxon>Bacillati</taxon>
        <taxon>Actinomycetota</taxon>
        <taxon>Actinomycetes</taxon>
        <taxon>Kitasatosporales</taxon>
        <taxon>Streptomycetaceae</taxon>
        <taxon>Streptomyces</taxon>
    </lineage>
</organism>
<dbReference type="InterPro" id="IPR046041">
    <property type="entry name" value="DUF5999"/>
</dbReference>
<name>A0ABQ5NXX5_9ACTN</name>
<reference evidence="2 3" key="1">
    <citation type="submission" date="2022-10" db="EMBL/GenBank/DDBJ databases">
        <title>Draft genome sequence of Streptomyces sp. YSPA8.</title>
        <authorList>
            <person name="Moriuchi R."/>
            <person name="Dohra H."/>
            <person name="Yamamura H."/>
            <person name="Kodani S."/>
        </authorList>
    </citation>
    <scope>NUCLEOTIDE SEQUENCE [LARGE SCALE GENOMIC DNA]</scope>
    <source>
        <strain evidence="2 3">YSPA8</strain>
    </source>
</reference>
<keyword evidence="3" id="KW-1185">Reference proteome</keyword>
<dbReference type="EMBL" id="BSBI01000004">
    <property type="protein sequence ID" value="GLF95206.1"/>
    <property type="molecule type" value="Genomic_DNA"/>
</dbReference>
<proteinExistence type="predicted"/>
<feature type="region of interest" description="Disordered" evidence="1">
    <location>
        <begin position="1"/>
        <end position="21"/>
    </location>
</feature>